<dbReference type="EMBL" id="CYZK01000002">
    <property type="protein sequence ID" value="CUN56578.1"/>
    <property type="molecule type" value="Genomic_DNA"/>
</dbReference>
<dbReference type="SUPFAM" id="SSF48452">
    <property type="entry name" value="TPR-like"/>
    <property type="match status" value="1"/>
</dbReference>
<sequence>MKCMHCGADLPEDQLICPSCGREIQIVPDYNPLDDMLTAQLKGGITQTMSVHLGEQEKQDVSYSGAANPVYERRESVGGETRCVGNSGSVGRRQQETVTRRGRDAVVRRSDVRPATGRVGQREDAREQTRRAYEEERRLRRMRAEKRKERARKKRRKMLLMLLAGCIVLAGLIFLFYQNSYTGKVKKGYRLLAASEYENALTVFEKAASGSPKKAEAYTGISKVYIAKDDLDQAEEVFTDEIAKQSGNAEIYRAAVEFYIDTKQEEKVSPLLNACTSDTVLEALKDYVSDEPEFSLDEAETYDEVQALELTGKGKAIYYTTDGSEPTTSSTKYTEPIKIGEGETTVKAISVNKKGIPSLTESKTYKVEFPIADAPAVTPSTGQYNHVQSISVVVPDKYTAYYTTDGSDPDPENNSATQEYTGPIVMPAGSTIFSFVLQDQKGRLSDVTRRNYELNIE</sequence>
<feature type="domain" description="GH29D-like beta-sandwich" evidence="3">
    <location>
        <begin position="299"/>
        <end position="358"/>
    </location>
</feature>
<evidence type="ECO:0000256" key="2">
    <source>
        <dbReference type="SAM" id="Phobius"/>
    </source>
</evidence>
<dbReference type="Pfam" id="PF14559">
    <property type="entry name" value="TPR_19"/>
    <property type="match status" value="1"/>
</dbReference>
<keyword evidence="2" id="KW-1133">Transmembrane helix</keyword>
<organism evidence="5 6">
    <name type="scientific">Coprococcus comes</name>
    <dbReference type="NCBI Taxonomy" id="410072"/>
    <lineage>
        <taxon>Bacteria</taxon>
        <taxon>Bacillati</taxon>
        <taxon>Bacillota</taxon>
        <taxon>Clostridia</taxon>
        <taxon>Lachnospirales</taxon>
        <taxon>Lachnospiraceae</taxon>
        <taxon>Coprococcus</taxon>
    </lineage>
</organism>
<evidence type="ECO:0000313" key="4">
    <source>
        <dbReference type="EMBL" id="CUM94211.1"/>
    </source>
</evidence>
<protein>
    <recommendedName>
        <fullName evidence="3">GH29D-like beta-sandwich domain-containing protein</fullName>
    </recommendedName>
</protein>
<proteinExistence type="predicted"/>
<evidence type="ECO:0000256" key="1">
    <source>
        <dbReference type="SAM" id="MobiDB-lite"/>
    </source>
</evidence>
<keyword evidence="2" id="KW-0812">Transmembrane</keyword>
<evidence type="ECO:0000313" key="5">
    <source>
        <dbReference type="EMBL" id="CUN56578.1"/>
    </source>
</evidence>
<feature type="domain" description="GH29D-like beta-sandwich" evidence="3">
    <location>
        <begin position="379"/>
        <end position="448"/>
    </location>
</feature>
<dbReference type="Pfam" id="PF13290">
    <property type="entry name" value="CHB_HEX_C_1"/>
    <property type="match status" value="2"/>
</dbReference>
<keyword evidence="2" id="KW-0472">Membrane</keyword>
<dbReference type="Proteomes" id="UP000095362">
    <property type="component" value="Unassembled WGS sequence"/>
</dbReference>
<dbReference type="Gene3D" id="1.25.40.10">
    <property type="entry name" value="Tetratricopeptide repeat domain"/>
    <property type="match status" value="1"/>
</dbReference>
<feature type="compositionally biased region" description="Basic and acidic residues" evidence="1">
    <location>
        <begin position="120"/>
        <end position="134"/>
    </location>
</feature>
<evidence type="ECO:0000259" key="3">
    <source>
        <dbReference type="Pfam" id="PF13290"/>
    </source>
</evidence>
<feature type="compositionally biased region" description="Basic and acidic residues" evidence="1">
    <location>
        <begin position="93"/>
        <end position="112"/>
    </location>
</feature>
<feature type="transmembrane region" description="Helical" evidence="2">
    <location>
        <begin position="158"/>
        <end position="177"/>
    </location>
</feature>
<feature type="region of interest" description="Disordered" evidence="1">
    <location>
        <begin position="77"/>
        <end position="134"/>
    </location>
</feature>
<gene>
    <name evidence="5" type="ORF">ERS852481_00416</name>
    <name evidence="4" type="ORF">ERS852574_01722</name>
</gene>
<dbReference type="AlphaFoldDB" id="A0A173Y1K0"/>
<dbReference type="Proteomes" id="UP000095727">
    <property type="component" value="Unassembled WGS sequence"/>
</dbReference>
<accession>A0A173Y1K0</accession>
<evidence type="ECO:0000313" key="6">
    <source>
        <dbReference type="Proteomes" id="UP000095362"/>
    </source>
</evidence>
<evidence type="ECO:0000313" key="7">
    <source>
        <dbReference type="Proteomes" id="UP000095727"/>
    </source>
</evidence>
<name>A0A173Y1K0_9FIRM</name>
<dbReference type="STRING" id="410072.ERS852525_00350"/>
<reference evidence="6 7" key="1">
    <citation type="submission" date="2015-09" db="EMBL/GenBank/DDBJ databases">
        <authorList>
            <consortium name="Pathogen Informatics"/>
        </authorList>
    </citation>
    <scope>NUCLEOTIDE SEQUENCE [LARGE SCALE GENOMIC DNA]</scope>
    <source>
        <strain evidence="5 6">2789STDY5834866</strain>
        <strain evidence="4 7">2789STDY5834962</strain>
    </source>
</reference>
<dbReference type="InterPro" id="IPR059177">
    <property type="entry name" value="GH29D-like_dom"/>
</dbReference>
<dbReference type="EMBL" id="CYXR01000010">
    <property type="protein sequence ID" value="CUM94211.1"/>
    <property type="molecule type" value="Genomic_DNA"/>
</dbReference>
<dbReference type="InterPro" id="IPR011990">
    <property type="entry name" value="TPR-like_helical_dom_sf"/>
</dbReference>
<dbReference type="PaxDb" id="410072-ERS852525_00350"/>
<dbReference type="RefSeq" id="WP_055156708.1">
    <property type="nucleotide sequence ID" value="NZ_CYXR01000010.1"/>
</dbReference>